<name>A0ABS2IEI0_9GAMM</name>
<keyword evidence="1" id="KW-0732">Signal</keyword>
<reference evidence="2 3" key="1">
    <citation type="submission" date="2021-02" db="EMBL/GenBank/DDBJ databases">
        <authorList>
            <person name="Lee D.-H."/>
        </authorList>
    </citation>
    <scope>NUCLEOTIDE SEQUENCE [LARGE SCALE GENOMIC DNA]</scope>
    <source>
        <strain evidence="2 3">UL073</strain>
    </source>
</reference>
<comment type="caution">
    <text evidence="2">The sequence shown here is derived from an EMBL/GenBank/DDBJ whole genome shotgun (WGS) entry which is preliminary data.</text>
</comment>
<accession>A0ABS2IEI0</accession>
<proteinExistence type="predicted"/>
<keyword evidence="3" id="KW-1185">Reference proteome</keyword>
<dbReference type="EMBL" id="JAFEUP010000003">
    <property type="protein sequence ID" value="MBM7061170.1"/>
    <property type="molecule type" value="Genomic_DNA"/>
</dbReference>
<dbReference type="RefSeq" id="WP_205348363.1">
    <property type="nucleotide sequence ID" value="NZ_JAFEUP010000003.1"/>
</dbReference>
<gene>
    <name evidence="2" type="ORF">JQX08_10670</name>
</gene>
<evidence type="ECO:0000256" key="1">
    <source>
        <dbReference type="SAM" id="SignalP"/>
    </source>
</evidence>
<feature type="signal peptide" evidence="1">
    <location>
        <begin position="1"/>
        <end position="29"/>
    </location>
</feature>
<dbReference type="Proteomes" id="UP000717995">
    <property type="component" value="Unassembled WGS sequence"/>
</dbReference>
<protein>
    <submittedName>
        <fullName evidence="2">Uncharacterized protein</fullName>
    </submittedName>
</protein>
<evidence type="ECO:0000313" key="3">
    <source>
        <dbReference type="Proteomes" id="UP000717995"/>
    </source>
</evidence>
<organism evidence="2 3">
    <name type="scientific">Zestomonas insulae</name>
    <dbReference type="NCBI Taxonomy" id="2809017"/>
    <lineage>
        <taxon>Bacteria</taxon>
        <taxon>Pseudomonadati</taxon>
        <taxon>Pseudomonadota</taxon>
        <taxon>Gammaproteobacteria</taxon>
        <taxon>Pseudomonadales</taxon>
        <taxon>Pseudomonadaceae</taxon>
        <taxon>Zestomonas</taxon>
    </lineage>
</organism>
<feature type="chain" id="PRO_5045088319" evidence="1">
    <location>
        <begin position="30"/>
        <end position="182"/>
    </location>
</feature>
<sequence length="182" mass="19948">MPIRHTRKLSALAFFAALLSHNPLPSAVAAEPGGREAQLSSSEQSRYLGELKRLYQTQNERKALLAHCNHLLDTYALKAGYQVGQSQRQDLLYQLSVSAPGELLVREESRAEQGVGVAVRNQRIELFGVDPFVRYECPTGGRTCVLLNPVDGAPLLTIVRDHGGAAELAKALSFLIRSVQKN</sequence>
<evidence type="ECO:0000313" key="2">
    <source>
        <dbReference type="EMBL" id="MBM7061170.1"/>
    </source>
</evidence>